<evidence type="ECO:0000313" key="6">
    <source>
        <dbReference type="EMBL" id="MBJ7598538.1"/>
    </source>
</evidence>
<dbReference type="AlphaFoldDB" id="A0A934KA50"/>
<proteinExistence type="predicted"/>
<evidence type="ECO:0000313" key="7">
    <source>
        <dbReference type="Proteomes" id="UP000612893"/>
    </source>
</evidence>
<evidence type="ECO:0000259" key="5">
    <source>
        <dbReference type="PROSITE" id="PS51900"/>
    </source>
</evidence>
<dbReference type="EMBL" id="JAEKNR010000116">
    <property type="protein sequence ID" value="MBJ7598538.1"/>
    <property type="molecule type" value="Genomic_DNA"/>
</dbReference>
<dbReference type="Pfam" id="PF00589">
    <property type="entry name" value="Phage_integrase"/>
    <property type="match status" value="1"/>
</dbReference>
<dbReference type="InterPro" id="IPR044068">
    <property type="entry name" value="CB"/>
</dbReference>
<evidence type="ECO:0000259" key="4">
    <source>
        <dbReference type="PROSITE" id="PS51898"/>
    </source>
</evidence>
<organism evidence="6 7">
    <name type="scientific">Candidatus Nephthysia bennettiae</name>
    <dbReference type="NCBI Taxonomy" id="3127016"/>
    <lineage>
        <taxon>Bacteria</taxon>
        <taxon>Bacillati</taxon>
        <taxon>Candidatus Dormiibacterota</taxon>
        <taxon>Candidatus Dormibacteria</taxon>
        <taxon>Candidatus Dormibacterales</taxon>
        <taxon>Candidatus Dormibacteraceae</taxon>
        <taxon>Candidatus Nephthysia</taxon>
    </lineage>
</organism>
<dbReference type="RefSeq" id="WP_338201617.1">
    <property type="nucleotide sequence ID" value="NZ_JAEKNR010000116.1"/>
</dbReference>
<dbReference type="CDD" id="cd00397">
    <property type="entry name" value="DNA_BRE_C"/>
    <property type="match status" value="1"/>
</dbReference>
<dbReference type="InterPro" id="IPR013762">
    <property type="entry name" value="Integrase-like_cat_sf"/>
</dbReference>
<dbReference type="PANTHER" id="PTHR30349">
    <property type="entry name" value="PHAGE INTEGRASE-RELATED"/>
    <property type="match status" value="1"/>
</dbReference>
<dbReference type="InterPro" id="IPR050090">
    <property type="entry name" value="Tyrosine_recombinase_XerCD"/>
</dbReference>
<dbReference type="PROSITE" id="PS51900">
    <property type="entry name" value="CB"/>
    <property type="match status" value="1"/>
</dbReference>
<feature type="domain" description="Core-binding (CB)" evidence="5">
    <location>
        <begin position="8"/>
        <end position="101"/>
    </location>
</feature>
<evidence type="ECO:0000256" key="3">
    <source>
        <dbReference type="PROSITE-ProRule" id="PRU01248"/>
    </source>
</evidence>
<feature type="domain" description="Tyr recombinase" evidence="4">
    <location>
        <begin position="122"/>
        <end position="311"/>
    </location>
</feature>
<comment type="caution">
    <text evidence="6">The sequence shown here is derived from an EMBL/GenBank/DDBJ whole genome shotgun (WGS) entry which is preliminary data.</text>
</comment>
<reference evidence="6" key="1">
    <citation type="submission" date="2020-10" db="EMBL/GenBank/DDBJ databases">
        <title>Ca. Dormibacterota MAGs.</title>
        <authorList>
            <person name="Montgomery K."/>
        </authorList>
    </citation>
    <scope>NUCLEOTIDE SEQUENCE [LARGE SCALE GENOMIC DNA]</scope>
    <source>
        <strain evidence="6">SC8812_S17_10</strain>
    </source>
</reference>
<dbReference type="SUPFAM" id="SSF56349">
    <property type="entry name" value="DNA breaking-rejoining enzymes"/>
    <property type="match status" value="1"/>
</dbReference>
<dbReference type="Gene3D" id="1.10.150.130">
    <property type="match status" value="1"/>
</dbReference>
<accession>A0A934KA50</accession>
<dbReference type="Gene3D" id="1.10.443.10">
    <property type="entry name" value="Intergrase catalytic core"/>
    <property type="match status" value="1"/>
</dbReference>
<dbReference type="GO" id="GO:0003677">
    <property type="term" value="F:DNA binding"/>
    <property type="evidence" value="ECO:0007669"/>
    <property type="project" value="UniProtKB-UniRule"/>
</dbReference>
<gene>
    <name evidence="6" type="ORF">JF922_10695</name>
</gene>
<dbReference type="InterPro" id="IPR002104">
    <property type="entry name" value="Integrase_catalytic"/>
</dbReference>
<dbReference type="PROSITE" id="PS51898">
    <property type="entry name" value="TYR_RECOMBINASE"/>
    <property type="match status" value="1"/>
</dbReference>
<evidence type="ECO:0000256" key="2">
    <source>
        <dbReference type="ARBA" id="ARBA00023172"/>
    </source>
</evidence>
<dbReference type="InterPro" id="IPR010998">
    <property type="entry name" value="Integrase_recombinase_N"/>
</dbReference>
<evidence type="ECO:0000256" key="1">
    <source>
        <dbReference type="ARBA" id="ARBA00023125"/>
    </source>
</evidence>
<dbReference type="Proteomes" id="UP000612893">
    <property type="component" value="Unassembled WGS sequence"/>
</dbReference>
<dbReference type="InterPro" id="IPR011010">
    <property type="entry name" value="DNA_brk_join_enz"/>
</dbReference>
<name>A0A934KA50_9BACT</name>
<dbReference type="GO" id="GO:0006310">
    <property type="term" value="P:DNA recombination"/>
    <property type="evidence" value="ECO:0007669"/>
    <property type="project" value="UniProtKB-KW"/>
</dbReference>
<keyword evidence="2" id="KW-0233">DNA recombination</keyword>
<sequence length="326" mass="37609">MRWSHARSAVESAYDHFRLERQGDLISPATLENYDYLVQPFLNWLAREHPDVHRFQDLDVDVVRGYRAELSVSKRRDGRPLAARSVFNTHRVLLTFFRWARAEGYAVDPRIIELRRPRVPDKEPTVYHIKQIREILAACNPRLAQEELAVRILVRSGIRESELCGLSNLGPDGLPDLMLDSVERGRVELRVRWDGGAKGNKSRRVPITPKLAAAIKRYEGRHRPDTSHLALMINEHGQPYGRYGIDAMMDRLQRRTGFRVHAHGFRHTFATVATQLGWNFERLRAAMGHADYKVLQRYVRLATERDLGPRREWTDLIVANPALGSS</sequence>
<protein>
    <submittedName>
        <fullName evidence="6">Tyrosine-type recombinase/integrase</fullName>
    </submittedName>
</protein>
<keyword evidence="1 3" id="KW-0238">DNA-binding</keyword>
<keyword evidence="7" id="KW-1185">Reference proteome</keyword>